<dbReference type="EMBL" id="RIBY02000446">
    <property type="protein sequence ID" value="KAH9842183.1"/>
    <property type="molecule type" value="Genomic_DNA"/>
</dbReference>
<gene>
    <name evidence="2" type="ORF">Tdes44962_MAKER01561</name>
</gene>
<keyword evidence="3" id="KW-1185">Reference proteome</keyword>
<reference evidence="2 3" key="1">
    <citation type="journal article" date="2018" name="IMA Fungus">
        <title>IMA Genome-F 10: Nine draft genome sequences of Claviceps purpurea s.lat., including C. arundinis, C. humidiphila, and C. cf. spartinae, pseudomolecules for the pitch canker pathogen Fusarium circinatum, draft genome of Davidsoniella eucalypti, Grosmannia galeiformis, Quambalaria eucalypti, and Teratosphaeria destructans.</title>
        <authorList>
            <person name="Wingfield B.D."/>
            <person name="Liu M."/>
            <person name="Nguyen H.D."/>
            <person name="Lane F.A."/>
            <person name="Morgan S.W."/>
            <person name="De Vos L."/>
            <person name="Wilken P.M."/>
            <person name="Duong T.A."/>
            <person name="Aylward J."/>
            <person name="Coetzee M.P."/>
            <person name="Dadej K."/>
            <person name="De Beer Z.W."/>
            <person name="Findlay W."/>
            <person name="Havenga M."/>
            <person name="Kolarik M."/>
            <person name="Menzies J.G."/>
            <person name="Naidoo K."/>
            <person name="Pochopski O."/>
            <person name="Shoukouhi P."/>
            <person name="Santana Q.C."/>
            <person name="Seifert K.A."/>
            <person name="Soal N."/>
            <person name="Steenkamp E.T."/>
            <person name="Tatham C.T."/>
            <person name="van der Nest M.A."/>
            <person name="Wingfield M.J."/>
        </authorList>
    </citation>
    <scope>NUCLEOTIDE SEQUENCE [LARGE SCALE GENOMIC DNA]</scope>
    <source>
        <strain evidence="2">CMW44962</strain>
    </source>
</reference>
<comment type="caution">
    <text evidence="2">The sequence shown here is derived from an EMBL/GenBank/DDBJ whole genome shotgun (WGS) entry which is preliminary data.</text>
</comment>
<feature type="non-terminal residue" evidence="2">
    <location>
        <position position="1"/>
    </location>
</feature>
<proteinExistence type="predicted"/>
<protein>
    <submittedName>
        <fullName evidence="2">Uncharacterized protein</fullName>
    </submittedName>
</protein>
<dbReference type="Proteomes" id="UP001138500">
    <property type="component" value="Unassembled WGS sequence"/>
</dbReference>
<evidence type="ECO:0000313" key="2">
    <source>
        <dbReference type="EMBL" id="KAH9842183.1"/>
    </source>
</evidence>
<evidence type="ECO:0000313" key="3">
    <source>
        <dbReference type="Proteomes" id="UP001138500"/>
    </source>
</evidence>
<feature type="region of interest" description="Disordered" evidence="1">
    <location>
        <begin position="1"/>
        <end position="66"/>
    </location>
</feature>
<sequence length="96" mass="10325">LPNPKPTTPLPKERKATATTSSQARRLDGPPSCEETASLIPQVPKKPGDVRPGRVNGVGKDDPAKANEKLGIKLKAVYAGLFSLHARALLIFHQKH</sequence>
<organism evidence="2 3">
    <name type="scientific">Teratosphaeria destructans</name>
    <dbReference type="NCBI Taxonomy" id="418781"/>
    <lineage>
        <taxon>Eukaryota</taxon>
        <taxon>Fungi</taxon>
        <taxon>Dikarya</taxon>
        <taxon>Ascomycota</taxon>
        <taxon>Pezizomycotina</taxon>
        <taxon>Dothideomycetes</taxon>
        <taxon>Dothideomycetidae</taxon>
        <taxon>Mycosphaerellales</taxon>
        <taxon>Teratosphaeriaceae</taxon>
        <taxon>Teratosphaeria</taxon>
    </lineage>
</organism>
<evidence type="ECO:0000256" key="1">
    <source>
        <dbReference type="SAM" id="MobiDB-lite"/>
    </source>
</evidence>
<name>A0A9W7W5X7_9PEZI</name>
<dbReference type="AlphaFoldDB" id="A0A9W7W5X7"/>
<accession>A0A9W7W5X7</accession>
<reference evidence="2 3" key="2">
    <citation type="journal article" date="2021" name="Curr. Genet.">
        <title>Genetic response to nitrogen starvation in the aggressive Eucalyptus foliar pathogen Teratosphaeria destructans.</title>
        <authorList>
            <person name="Havenga M."/>
            <person name="Wingfield B.D."/>
            <person name="Wingfield M.J."/>
            <person name="Dreyer L.L."/>
            <person name="Roets F."/>
            <person name="Aylward J."/>
        </authorList>
    </citation>
    <scope>NUCLEOTIDE SEQUENCE [LARGE SCALE GENOMIC DNA]</scope>
    <source>
        <strain evidence="2">CMW44962</strain>
    </source>
</reference>